<dbReference type="SUPFAM" id="SSF81383">
    <property type="entry name" value="F-box domain"/>
    <property type="match status" value="1"/>
</dbReference>
<accession>A0A0C3CAK8</accession>
<dbReference type="Pfam" id="PF12937">
    <property type="entry name" value="F-box-like"/>
    <property type="match status" value="1"/>
</dbReference>
<dbReference type="PROSITE" id="PS50181">
    <property type="entry name" value="FBOX"/>
    <property type="match status" value="1"/>
</dbReference>
<gene>
    <name evidence="2" type="ORF">M413DRAFT_445288</name>
</gene>
<dbReference type="CDD" id="cd09917">
    <property type="entry name" value="F-box_SF"/>
    <property type="match status" value="1"/>
</dbReference>
<dbReference type="Proteomes" id="UP000053424">
    <property type="component" value="Unassembled WGS sequence"/>
</dbReference>
<feature type="domain" description="F-box" evidence="1">
    <location>
        <begin position="11"/>
        <end position="56"/>
    </location>
</feature>
<dbReference type="OrthoDB" id="2635672at2759"/>
<dbReference type="EMBL" id="KN831780">
    <property type="protein sequence ID" value="KIM41249.1"/>
    <property type="molecule type" value="Genomic_DNA"/>
</dbReference>
<dbReference type="AlphaFoldDB" id="A0A0C3CAK8"/>
<evidence type="ECO:0000259" key="1">
    <source>
        <dbReference type="PROSITE" id="PS50181"/>
    </source>
</evidence>
<organism evidence="2 3">
    <name type="scientific">Hebeloma cylindrosporum</name>
    <dbReference type="NCBI Taxonomy" id="76867"/>
    <lineage>
        <taxon>Eukaryota</taxon>
        <taxon>Fungi</taxon>
        <taxon>Dikarya</taxon>
        <taxon>Basidiomycota</taxon>
        <taxon>Agaricomycotina</taxon>
        <taxon>Agaricomycetes</taxon>
        <taxon>Agaricomycetidae</taxon>
        <taxon>Agaricales</taxon>
        <taxon>Agaricineae</taxon>
        <taxon>Hymenogastraceae</taxon>
        <taxon>Hebeloma</taxon>
    </lineage>
</organism>
<reference evidence="3" key="2">
    <citation type="submission" date="2015-01" db="EMBL/GenBank/DDBJ databases">
        <title>Evolutionary Origins and Diversification of the Mycorrhizal Mutualists.</title>
        <authorList>
            <consortium name="DOE Joint Genome Institute"/>
            <consortium name="Mycorrhizal Genomics Consortium"/>
            <person name="Kohler A."/>
            <person name="Kuo A."/>
            <person name="Nagy L.G."/>
            <person name="Floudas D."/>
            <person name="Copeland A."/>
            <person name="Barry K.W."/>
            <person name="Cichocki N."/>
            <person name="Veneault-Fourrey C."/>
            <person name="LaButti K."/>
            <person name="Lindquist E.A."/>
            <person name="Lipzen A."/>
            <person name="Lundell T."/>
            <person name="Morin E."/>
            <person name="Murat C."/>
            <person name="Riley R."/>
            <person name="Ohm R."/>
            <person name="Sun H."/>
            <person name="Tunlid A."/>
            <person name="Henrissat B."/>
            <person name="Grigoriev I.V."/>
            <person name="Hibbett D.S."/>
            <person name="Martin F."/>
        </authorList>
    </citation>
    <scope>NUCLEOTIDE SEQUENCE [LARGE SCALE GENOMIC DNA]</scope>
    <source>
        <strain evidence="3">h7</strain>
    </source>
</reference>
<name>A0A0C3CAK8_HEBCY</name>
<sequence length="478" mass="54270">MDFGPSNSVPSTTLCDLPVELLLEIIQRLDNPALVNLALTCHHLHFLALETFFSNNDICDPKAGWLVAYKAPVEALPALRKALYVQWLDQLHYSFNPPIDRIIEQVRDLRAFIARLPPIRLVRLQYFSAVDYHVLYGQGKAQVLNPVWKEEFQSLLDLVLEKGCRELFVQGGETIIGLYLQQGDVAESSVDDVGAVSSDINVRGRKPRKSSFGKARLEVTHAPVLPASNTKPIQISIHSDMLLQSHFLEWSITMVNAAASTITTLSMKNSTLSKESWKRFLHNVTLPELLDFEIICDQTYGPSFIDVHGFLSRHCTTIETLQLYGMEIWYPPNFIIPILPRLKRIMVHPTYMAWVLHNLLFHKDACPNLAEIGISSEFRSFDYALFDWALERIAGFPHEKIKLTLRFATFGERHMNDWIQAHLATYKESKSTVISQLSNVTSLVISSFPDAAHDCEVVEMLPDWLGMFSNVTAIEFTD</sequence>
<dbReference type="InterPro" id="IPR036047">
    <property type="entry name" value="F-box-like_dom_sf"/>
</dbReference>
<keyword evidence="3" id="KW-1185">Reference proteome</keyword>
<dbReference type="InterPro" id="IPR001810">
    <property type="entry name" value="F-box_dom"/>
</dbReference>
<evidence type="ECO:0000313" key="3">
    <source>
        <dbReference type="Proteomes" id="UP000053424"/>
    </source>
</evidence>
<proteinExistence type="predicted"/>
<evidence type="ECO:0000313" key="2">
    <source>
        <dbReference type="EMBL" id="KIM41249.1"/>
    </source>
</evidence>
<protein>
    <recommendedName>
        <fullName evidence="1">F-box domain-containing protein</fullName>
    </recommendedName>
</protein>
<reference evidence="2 3" key="1">
    <citation type="submission" date="2014-04" db="EMBL/GenBank/DDBJ databases">
        <authorList>
            <consortium name="DOE Joint Genome Institute"/>
            <person name="Kuo A."/>
            <person name="Gay G."/>
            <person name="Dore J."/>
            <person name="Kohler A."/>
            <person name="Nagy L.G."/>
            <person name="Floudas D."/>
            <person name="Copeland A."/>
            <person name="Barry K.W."/>
            <person name="Cichocki N."/>
            <person name="Veneault-Fourrey C."/>
            <person name="LaButti K."/>
            <person name="Lindquist E.A."/>
            <person name="Lipzen A."/>
            <person name="Lundell T."/>
            <person name="Morin E."/>
            <person name="Murat C."/>
            <person name="Sun H."/>
            <person name="Tunlid A."/>
            <person name="Henrissat B."/>
            <person name="Grigoriev I.V."/>
            <person name="Hibbett D.S."/>
            <person name="Martin F."/>
            <person name="Nordberg H.P."/>
            <person name="Cantor M.N."/>
            <person name="Hua S.X."/>
        </authorList>
    </citation>
    <scope>NUCLEOTIDE SEQUENCE [LARGE SCALE GENOMIC DNA]</scope>
    <source>
        <strain evidence="3">h7</strain>
    </source>
</reference>
<dbReference type="HOGENOM" id="CLU_027357_0_0_1"/>